<comment type="caution">
    <text evidence="2">The sequence shown here is derived from an EMBL/GenBank/DDBJ whole genome shotgun (WGS) entry which is preliminary data.</text>
</comment>
<protein>
    <submittedName>
        <fullName evidence="2">Uncharacterized protein</fullName>
    </submittedName>
</protein>
<evidence type="ECO:0000313" key="3">
    <source>
        <dbReference type="Proteomes" id="UP000319801"/>
    </source>
</evidence>
<evidence type="ECO:0000313" key="2">
    <source>
        <dbReference type="EMBL" id="TSK17749.1"/>
    </source>
</evidence>
<dbReference type="AlphaFoldDB" id="A0A556TK78"/>
<name>A0A556TK78_BAGYA</name>
<dbReference type="EMBL" id="VCAZ01000004">
    <property type="protein sequence ID" value="TSK17749.1"/>
    <property type="molecule type" value="Genomic_DNA"/>
</dbReference>
<dbReference type="Proteomes" id="UP000319801">
    <property type="component" value="Unassembled WGS sequence"/>
</dbReference>
<feature type="signal peptide" evidence="1">
    <location>
        <begin position="1"/>
        <end position="18"/>
    </location>
</feature>
<organism evidence="2 3">
    <name type="scientific">Bagarius yarrelli</name>
    <name type="common">Goonch</name>
    <name type="synonym">Bagrus yarrelli</name>
    <dbReference type="NCBI Taxonomy" id="175774"/>
    <lineage>
        <taxon>Eukaryota</taxon>
        <taxon>Metazoa</taxon>
        <taxon>Chordata</taxon>
        <taxon>Craniata</taxon>
        <taxon>Vertebrata</taxon>
        <taxon>Euteleostomi</taxon>
        <taxon>Actinopterygii</taxon>
        <taxon>Neopterygii</taxon>
        <taxon>Teleostei</taxon>
        <taxon>Ostariophysi</taxon>
        <taxon>Siluriformes</taxon>
        <taxon>Sisoridae</taxon>
        <taxon>Sisorinae</taxon>
        <taxon>Bagarius</taxon>
    </lineage>
</organism>
<accession>A0A556TK78</accession>
<gene>
    <name evidence="2" type="ORF">Baya_1129</name>
</gene>
<reference evidence="2 3" key="1">
    <citation type="journal article" date="2019" name="Genome Biol. Evol.">
        <title>Whole-Genome Sequencing of the Giant Devil Catfish, Bagarius yarrelli.</title>
        <authorList>
            <person name="Jiang W."/>
            <person name="Lv Y."/>
            <person name="Cheng L."/>
            <person name="Yang K."/>
            <person name="Chao B."/>
            <person name="Wang X."/>
            <person name="Li Y."/>
            <person name="Pan X."/>
            <person name="You X."/>
            <person name="Zhang Y."/>
            <person name="Yang J."/>
            <person name="Li J."/>
            <person name="Zhang X."/>
            <person name="Liu S."/>
            <person name="Sun C."/>
            <person name="Yang J."/>
            <person name="Shi Q."/>
        </authorList>
    </citation>
    <scope>NUCLEOTIDE SEQUENCE [LARGE SCALE GENOMIC DNA]</scope>
    <source>
        <strain evidence="2">JWS20170419001</strain>
        <tissue evidence="2">Muscle</tissue>
    </source>
</reference>
<feature type="chain" id="PRO_5021712692" evidence="1">
    <location>
        <begin position="19"/>
        <end position="139"/>
    </location>
</feature>
<keyword evidence="3" id="KW-1185">Reference proteome</keyword>
<keyword evidence="1" id="KW-0732">Signal</keyword>
<proteinExistence type="predicted"/>
<sequence length="139" mass="15398">MLRLQVCVVALYAALCLCSGGRGGERERVVDEEDGADGGSRSCRDVKQALVDRGFTAIRMNQQQSAGKFQGTGLGLSSLWFLRDLLECSRTHFMVKTVENRRSVNDNKVLKEEHPNPCVRSVSLSHSLYLSPLSFSFSN</sequence>
<evidence type="ECO:0000256" key="1">
    <source>
        <dbReference type="SAM" id="SignalP"/>
    </source>
</evidence>